<organism evidence="1 2">
    <name type="scientific">Sphingomonas floccifaciens</name>
    <dbReference type="NCBI Taxonomy" id="1844115"/>
    <lineage>
        <taxon>Bacteria</taxon>
        <taxon>Pseudomonadati</taxon>
        <taxon>Pseudomonadota</taxon>
        <taxon>Alphaproteobacteria</taxon>
        <taxon>Sphingomonadales</taxon>
        <taxon>Sphingomonadaceae</taxon>
        <taxon>Sphingomonas</taxon>
    </lineage>
</organism>
<dbReference type="Gene3D" id="2.60.120.620">
    <property type="entry name" value="q2cbj1_9rhob like domain"/>
    <property type="match status" value="1"/>
</dbReference>
<protein>
    <submittedName>
        <fullName evidence="1">2OG-Fe(II) oxygenase family protein</fullName>
    </submittedName>
</protein>
<comment type="caution">
    <text evidence="1">The sequence shown here is derived from an EMBL/GenBank/DDBJ whole genome shotgun (WGS) entry which is preliminary data.</text>
</comment>
<dbReference type="Proteomes" id="UP001597283">
    <property type="component" value="Unassembled WGS sequence"/>
</dbReference>
<dbReference type="EMBL" id="JBHUFC010000006">
    <property type="protein sequence ID" value="MFD1788640.1"/>
    <property type="molecule type" value="Genomic_DNA"/>
</dbReference>
<reference evidence="2" key="1">
    <citation type="journal article" date="2019" name="Int. J. Syst. Evol. Microbiol.">
        <title>The Global Catalogue of Microorganisms (GCM) 10K type strain sequencing project: providing services to taxonomists for standard genome sequencing and annotation.</title>
        <authorList>
            <consortium name="The Broad Institute Genomics Platform"/>
            <consortium name="The Broad Institute Genome Sequencing Center for Infectious Disease"/>
            <person name="Wu L."/>
            <person name="Ma J."/>
        </authorList>
    </citation>
    <scope>NUCLEOTIDE SEQUENCE [LARGE SCALE GENOMIC DNA]</scope>
    <source>
        <strain evidence="2">Q85</strain>
    </source>
</reference>
<proteinExistence type="predicted"/>
<gene>
    <name evidence="1" type="ORF">ACFSC3_13800</name>
</gene>
<sequence>MADPALLLRDTSVQTLFWTPVLAEMWPGAPLHNAALKAAIARQAASVAGVAKSNIHGWQSDISMTAWGGAAADALVAHAAARANAYTAGGPIDWVPEMWANVSRRGASNQTHAHPGSVWSAVYYVDDGYAGSSDKAVAGELSFLDPRFPAVRMAAPELRHRRPDGTIDNQEVWLRPRTGLFVLFPSWLLHAVRPYAGQGTRTSIAINLVAPRG</sequence>
<evidence type="ECO:0000313" key="1">
    <source>
        <dbReference type="EMBL" id="MFD1788640.1"/>
    </source>
</evidence>
<dbReference type="Pfam" id="PF13759">
    <property type="entry name" value="2OG-FeII_Oxy_5"/>
    <property type="match status" value="1"/>
</dbReference>
<name>A0ABW4NES6_9SPHN</name>
<dbReference type="InterPro" id="IPR012668">
    <property type="entry name" value="CHP02466"/>
</dbReference>
<dbReference type="NCBIfam" id="TIGR02466">
    <property type="entry name" value="TIGR02466 family protein"/>
    <property type="match status" value="1"/>
</dbReference>
<accession>A0ABW4NES6</accession>
<dbReference type="RefSeq" id="WP_380941029.1">
    <property type="nucleotide sequence ID" value="NZ_JBHUFC010000006.1"/>
</dbReference>
<keyword evidence="2" id="KW-1185">Reference proteome</keyword>
<evidence type="ECO:0000313" key="2">
    <source>
        <dbReference type="Proteomes" id="UP001597283"/>
    </source>
</evidence>